<feature type="transmembrane region" description="Helical" evidence="13">
    <location>
        <begin position="149"/>
        <end position="171"/>
    </location>
</feature>
<dbReference type="InterPro" id="IPR019533">
    <property type="entry name" value="Peptidase_S26"/>
</dbReference>
<name>A0ABV9GH19_9BACL</name>
<proteinExistence type="predicted"/>
<dbReference type="NCBIfam" id="NF046067">
    <property type="entry name" value="SigPepSipWBacil"/>
    <property type="match status" value="1"/>
</dbReference>
<dbReference type="InterPro" id="IPR001733">
    <property type="entry name" value="Peptidase_S26B"/>
</dbReference>
<dbReference type="PANTHER" id="PTHR10806">
    <property type="entry name" value="SIGNAL PEPTIDASE COMPLEX CATALYTIC SUBUNIT SEC11"/>
    <property type="match status" value="1"/>
</dbReference>
<evidence type="ECO:0000256" key="1">
    <source>
        <dbReference type="ARBA" id="ARBA00004648"/>
    </source>
</evidence>
<keyword evidence="6" id="KW-0735">Signal-anchor</keyword>
<evidence type="ECO:0000256" key="7">
    <source>
        <dbReference type="ARBA" id="ARBA00022989"/>
    </source>
</evidence>
<comment type="subcellular location">
    <subcellularLocation>
        <location evidence="1">Endoplasmic reticulum membrane</location>
        <topology evidence="1">Single-pass type II membrane protein</topology>
    </subcellularLocation>
</comment>
<keyword evidence="3 13" id="KW-0812">Transmembrane</keyword>
<comment type="function">
    <text evidence="10">Catalytic component of the signal peptidase complex (SPC) which catalyzes the cleavage of N-terminal signal sequences from nascent proteins as they are translocated into the lumen of the endoplasmic reticulum. Specifically cleaves N-terminal signal peptides that contain a hydrophobic alpha-helix (h-region) shorter than 18-20 amino acids.</text>
</comment>
<evidence type="ECO:0000313" key="15">
    <source>
        <dbReference type="EMBL" id="MFC4617438.1"/>
    </source>
</evidence>
<evidence type="ECO:0000256" key="12">
    <source>
        <dbReference type="SAM" id="MobiDB-lite"/>
    </source>
</evidence>
<evidence type="ECO:0000256" key="9">
    <source>
        <dbReference type="ARBA" id="ARBA00033305"/>
    </source>
</evidence>
<reference evidence="16" key="1">
    <citation type="journal article" date="2019" name="Int. J. Syst. Evol. Microbiol.">
        <title>The Global Catalogue of Microorganisms (GCM) 10K type strain sequencing project: providing services to taxonomists for standard genome sequencing and annotation.</title>
        <authorList>
            <consortium name="The Broad Institute Genomics Platform"/>
            <consortium name="The Broad Institute Genome Sequencing Center for Infectious Disease"/>
            <person name="Wu L."/>
            <person name="Ma J."/>
        </authorList>
    </citation>
    <scope>NUCLEOTIDE SEQUENCE [LARGE SCALE GENOMIC DNA]</scope>
    <source>
        <strain evidence="16">CGMCC 1.16306</strain>
    </source>
</reference>
<evidence type="ECO:0000256" key="10">
    <source>
        <dbReference type="ARBA" id="ARBA00045533"/>
    </source>
</evidence>
<dbReference type="PROSITE" id="PS00501">
    <property type="entry name" value="SPASE_I_1"/>
    <property type="match status" value="1"/>
</dbReference>
<dbReference type="EC" id="3.4.21.89" evidence="11"/>
<evidence type="ECO:0000256" key="6">
    <source>
        <dbReference type="ARBA" id="ARBA00022968"/>
    </source>
</evidence>
<dbReference type="NCBIfam" id="TIGR02228">
    <property type="entry name" value="sigpep_I_arch"/>
    <property type="match status" value="1"/>
</dbReference>
<dbReference type="PANTHER" id="PTHR10806:SF6">
    <property type="entry name" value="SIGNAL PEPTIDASE COMPLEX CATALYTIC SUBUNIT SEC11"/>
    <property type="match status" value="1"/>
</dbReference>
<dbReference type="Pfam" id="PF10502">
    <property type="entry name" value="Peptidase_S26"/>
    <property type="match status" value="1"/>
</dbReference>
<evidence type="ECO:0000256" key="8">
    <source>
        <dbReference type="ARBA" id="ARBA00023136"/>
    </source>
</evidence>
<dbReference type="SUPFAM" id="SSF51306">
    <property type="entry name" value="LexA/Signal peptidase"/>
    <property type="match status" value="1"/>
</dbReference>
<evidence type="ECO:0000256" key="13">
    <source>
        <dbReference type="SAM" id="Phobius"/>
    </source>
</evidence>
<sequence length="201" mass="22213">MKALKWTNRIVTTVLYLLLTLLLVFLLISKITGSPTIFGYEFKTVLSGSMEPTFKTGSIIAIKPVKQAPGKLKKGQIISFKEAANDEAVITHRIYKVTADHGATAYETKGDNNDGKDPGVVTADRVAGVYSGLTIPYIGYLFHFITTKWGSVIFLIVPGLLLIIGSFITIWREVMKLDKNRSQPQKNPTDREPPAITKLTD</sequence>
<dbReference type="EMBL" id="JBHSFW010000001">
    <property type="protein sequence ID" value="MFC4617438.1"/>
    <property type="molecule type" value="Genomic_DNA"/>
</dbReference>
<dbReference type="Proteomes" id="UP001596022">
    <property type="component" value="Unassembled WGS sequence"/>
</dbReference>
<evidence type="ECO:0000256" key="3">
    <source>
        <dbReference type="ARBA" id="ARBA00022692"/>
    </source>
</evidence>
<evidence type="ECO:0000256" key="11">
    <source>
        <dbReference type="NCBIfam" id="TIGR02228"/>
    </source>
</evidence>
<dbReference type="GO" id="GO:0009003">
    <property type="term" value="F:signal peptidase activity"/>
    <property type="evidence" value="ECO:0007669"/>
    <property type="project" value="UniProtKB-EC"/>
</dbReference>
<protein>
    <recommendedName>
        <fullName evidence="9 11">Signal peptidase I</fullName>
        <ecNumber evidence="11">3.4.21.89</ecNumber>
    </recommendedName>
</protein>
<dbReference type="InterPro" id="IPR019756">
    <property type="entry name" value="Pept_S26A_signal_pept_1_Ser-AS"/>
</dbReference>
<keyword evidence="2" id="KW-0645">Protease</keyword>
<feature type="region of interest" description="Disordered" evidence="12">
    <location>
        <begin position="180"/>
        <end position="201"/>
    </location>
</feature>
<accession>A0ABV9GH19</accession>
<evidence type="ECO:0000259" key="14">
    <source>
        <dbReference type="Pfam" id="PF10502"/>
    </source>
</evidence>
<keyword evidence="7 13" id="KW-1133">Transmembrane helix</keyword>
<organism evidence="15 16">
    <name type="scientific">Camelliibacillus cellulosilyticus</name>
    <dbReference type="NCBI Taxonomy" id="2174486"/>
    <lineage>
        <taxon>Bacteria</taxon>
        <taxon>Bacillati</taxon>
        <taxon>Bacillota</taxon>
        <taxon>Bacilli</taxon>
        <taxon>Bacillales</taxon>
        <taxon>Sporolactobacillaceae</taxon>
        <taxon>Camelliibacillus</taxon>
    </lineage>
</organism>
<dbReference type="Gene3D" id="2.10.109.10">
    <property type="entry name" value="Umud Fragment, subunit A"/>
    <property type="match status" value="1"/>
</dbReference>
<comment type="caution">
    <text evidence="15">The sequence shown here is derived from an EMBL/GenBank/DDBJ whole genome shotgun (WGS) entry which is preliminary data.</text>
</comment>
<dbReference type="InterPro" id="IPR036286">
    <property type="entry name" value="LexA/Signal_pep-like_sf"/>
</dbReference>
<evidence type="ECO:0000256" key="5">
    <source>
        <dbReference type="ARBA" id="ARBA00022824"/>
    </source>
</evidence>
<dbReference type="CDD" id="cd06530">
    <property type="entry name" value="S26_SPase_I"/>
    <property type="match status" value="1"/>
</dbReference>
<keyword evidence="16" id="KW-1185">Reference proteome</keyword>
<evidence type="ECO:0000256" key="4">
    <source>
        <dbReference type="ARBA" id="ARBA00022801"/>
    </source>
</evidence>
<dbReference type="PRINTS" id="PR00728">
    <property type="entry name" value="SIGNALPTASE"/>
</dbReference>
<evidence type="ECO:0000313" key="16">
    <source>
        <dbReference type="Proteomes" id="UP001596022"/>
    </source>
</evidence>
<evidence type="ECO:0000256" key="2">
    <source>
        <dbReference type="ARBA" id="ARBA00022670"/>
    </source>
</evidence>
<keyword evidence="8 13" id="KW-0472">Membrane</keyword>
<keyword evidence="5" id="KW-0256">Endoplasmic reticulum</keyword>
<gene>
    <name evidence="15" type="primary">sipW</name>
    <name evidence="15" type="ORF">ACFO4N_01685</name>
</gene>
<dbReference type="RefSeq" id="WP_376844481.1">
    <property type="nucleotide sequence ID" value="NZ_JBHSFW010000001.1"/>
</dbReference>
<feature type="domain" description="Peptidase S26" evidence="14">
    <location>
        <begin position="22"/>
        <end position="94"/>
    </location>
</feature>
<keyword evidence="4 15" id="KW-0378">Hydrolase</keyword>